<evidence type="ECO:0000313" key="1">
    <source>
        <dbReference type="EMBL" id="PNX69600.1"/>
    </source>
</evidence>
<dbReference type="Proteomes" id="UP000236291">
    <property type="component" value="Unassembled WGS sequence"/>
</dbReference>
<reference evidence="1 2" key="1">
    <citation type="journal article" date="2014" name="Am. J. Bot.">
        <title>Genome assembly and annotation for red clover (Trifolium pratense; Fabaceae).</title>
        <authorList>
            <person name="Istvanek J."/>
            <person name="Jaros M."/>
            <person name="Krenek A."/>
            <person name="Repkova J."/>
        </authorList>
    </citation>
    <scope>NUCLEOTIDE SEQUENCE [LARGE SCALE GENOMIC DNA]</scope>
    <source>
        <strain evidence="2">cv. Tatra</strain>
        <tissue evidence="1">Young leaves</tissue>
    </source>
</reference>
<reference evidence="1 2" key="2">
    <citation type="journal article" date="2017" name="Front. Plant Sci.">
        <title>Gene Classification and Mining of Molecular Markers Useful in Red Clover (Trifolium pratense) Breeding.</title>
        <authorList>
            <person name="Istvanek J."/>
            <person name="Dluhosova J."/>
            <person name="Dluhos P."/>
            <person name="Patkova L."/>
            <person name="Nedelnik J."/>
            <person name="Repkova J."/>
        </authorList>
    </citation>
    <scope>NUCLEOTIDE SEQUENCE [LARGE SCALE GENOMIC DNA]</scope>
    <source>
        <strain evidence="2">cv. Tatra</strain>
        <tissue evidence="1">Young leaves</tissue>
    </source>
</reference>
<comment type="caution">
    <text evidence="1">The sequence shown here is derived from an EMBL/GenBank/DDBJ whole genome shotgun (WGS) entry which is preliminary data.</text>
</comment>
<evidence type="ECO:0000313" key="2">
    <source>
        <dbReference type="Proteomes" id="UP000236291"/>
    </source>
</evidence>
<proteinExistence type="predicted"/>
<organism evidence="1 2">
    <name type="scientific">Trifolium pratense</name>
    <name type="common">Red clover</name>
    <dbReference type="NCBI Taxonomy" id="57577"/>
    <lineage>
        <taxon>Eukaryota</taxon>
        <taxon>Viridiplantae</taxon>
        <taxon>Streptophyta</taxon>
        <taxon>Embryophyta</taxon>
        <taxon>Tracheophyta</taxon>
        <taxon>Spermatophyta</taxon>
        <taxon>Magnoliopsida</taxon>
        <taxon>eudicotyledons</taxon>
        <taxon>Gunneridae</taxon>
        <taxon>Pentapetalae</taxon>
        <taxon>rosids</taxon>
        <taxon>fabids</taxon>
        <taxon>Fabales</taxon>
        <taxon>Fabaceae</taxon>
        <taxon>Papilionoideae</taxon>
        <taxon>50 kb inversion clade</taxon>
        <taxon>NPAAA clade</taxon>
        <taxon>Hologalegina</taxon>
        <taxon>IRL clade</taxon>
        <taxon>Trifolieae</taxon>
        <taxon>Trifolium</taxon>
    </lineage>
</organism>
<feature type="non-terminal residue" evidence="1">
    <location>
        <position position="1"/>
    </location>
</feature>
<sequence length="71" mass="7473">SDERVMGRVAVRGRGADGVVLGGVGLEMNGDYYYDQEYPGGGGGGGRGGELYSLNVVSLNVVITRRCCYPK</sequence>
<accession>A0A2K3KTJ2</accession>
<dbReference type="EMBL" id="ASHM01109286">
    <property type="protein sequence ID" value="PNX69600.1"/>
    <property type="molecule type" value="Genomic_DNA"/>
</dbReference>
<name>A0A2K3KTJ2_TRIPR</name>
<protein>
    <submittedName>
        <fullName evidence="1">Uncharacterized protein</fullName>
    </submittedName>
</protein>
<dbReference type="AlphaFoldDB" id="A0A2K3KTJ2"/>
<gene>
    <name evidence="1" type="ORF">L195_g056808</name>
</gene>